<sequence length="274" mass="31442">MLLEFGADLNKLDSFNNNAAHYAAMFGQQQMLLWLWGNGVEINHSNIHNESPLHFACRSGSIEMIQFLLSNGLDATQMTDEERTPIFYAAESGRLEVVQYLVKNGCDVHHLDKRSTSILHIATHLGNFELVRYLIEQKMNLNTENIFNEKFKKNFFFNFVCFYNDRVFFFKKINEIPIFIAAHKNYANIVYLLLNNGADALVQDEKQYSLLEYAVIMGSCKLCSLLLDLKVTFQLDKAFLLSALYGKYDIFQLFLENNADTAVVSDVSNCSSFE</sequence>
<keyword evidence="1" id="KW-0677">Repeat</keyword>
<dbReference type="Pfam" id="PF12796">
    <property type="entry name" value="Ank_2"/>
    <property type="match status" value="2"/>
</dbReference>
<dbReference type="InterPro" id="IPR036770">
    <property type="entry name" value="Ankyrin_rpt-contain_sf"/>
</dbReference>
<name>A0ABR2KEJ3_9EUKA</name>
<dbReference type="EMBL" id="JAPFFF010000005">
    <property type="protein sequence ID" value="KAK8889554.1"/>
    <property type="molecule type" value="Genomic_DNA"/>
</dbReference>
<evidence type="ECO:0000313" key="4">
    <source>
        <dbReference type="EMBL" id="KAK8889554.1"/>
    </source>
</evidence>
<dbReference type="PANTHER" id="PTHR24126">
    <property type="entry name" value="ANKYRIN REPEAT, PH AND SEC7 DOMAIN CONTAINING PROTEIN SECG-RELATED"/>
    <property type="match status" value="1"/>
</dbReference>
<feature type="repeat" description="ANK" evidence="3">
    <location>
        <begin position="48"/>
        <end position="80"/>
    </location>
</feature>
<feature type="repeat" description="ANK" evidence="3">
    <location>
        <begin position="114"/>
        <end position="146"/>
    </location>
</feature>
<dbReference type="Gene3D" id="1.25.40.20">
    <property type="entry name" value="Ankyrin repeat-containing domain"/>
    <property type="match status" value="2"/>
</dbReference>
<evidence type="ECO:0000256" key="3">
    <source>
        <dbReference type="PROSITE-ProRule" id="PRU00023"/>
    </source>
</evidence>
<protein>
    <recommendedName>
        <fullName evidence="6">Ankyrin repeat protein</fullName>
    </recommendedName>
</protein>
<evidence type="ECO:0000256" key="1">
    <source>
        <dbReference type="ARBA" id="ARBA00022737"/>
    </source>
</evidence>
<organism evidence="4 5">
    <name type="scientific">Tritrichomonas musculus</name>
    <dbReference type="NCBI Taxonomy" id="1915356"/>
    <lineage>
        <taxon>Eukaryota</taxon>
        <taxon>Metamonada</taxon>
        <taxon>Parabasalia</taxon>
        <taxon>Tritrichomonadida</taxon>
        <taxon>Tritrichomonadidae</taxon>
        <taxon>Tritrichomonas</taxon>
    </lineage>
</organism>
<reference evidence="4 5" key="1">
    <citation type="submission" date="2024-04" db="EMBL/GenBank/DDBJ databases">
        <title>Tritrichomonas musculus Genome.</title>
        <authorList>
            <person name="Alves-Ferreira E."/>
            <person name="Grigg M."/>
            <person name="Lorenzi H."/>
            <person name="Galac M."/>
        </authorList>
    </citation>
    <scope>NUCLEOTIDE SEQUENCE [LARGE SCALE GENOMIC DNA]</scope>
    <source>
        <strain evidence="4 5">EAF2021</strain>
    </source>
</reference>
<gene>
    <name evidence="4" type="ORF">M9Y10_034304</name>
</gene>
<evidence type="ECO:0000256" key="2">
    <source>
        <dbReference type="ARBA" id="ARBA00023043"/>
    </source>
</evidence>
<accession>A0ABR2KEJ3</accession>
<keyword evidence="5" id="KW-1185">Reference proteome</keyword>
<dbReference type="Pfam" id="PF00023">
    <property type="entry name" value="Ank"/>
    <property type="match status" value="1"/>
</dbReference>
<evidence type="ECO:0008006" key="6">
    <source>
        <dbReference type="Google" id="ProtNLM"/>
    </source>
</evidence>
<feature type="repeat" description="ANK" evidence="3">
    <location>
        <begin position="173"/>
        <end position="205"/>
    </location>
</feature>
<dbReference type="PROSITE" id="PS50088">
    <property type="entry name" value="ANK_REPEAT"/>
    <property type="match status" value="4"/>
</dbReference>
<dbReference type="SMART" id="SM00248">
    <property type="entry name" value="ANK"/>
    <property type="match status" value="6"/>
</dbReference>
<dbReference type="PANTHER" id="PTHR24126:SF14">
    <property type="entry name" value="ANK_REP_REGION DOMAIN-CONTAINING PROTEIN"/>
    <property type="match status" value="1"/>
</dbReference>
<dbReference type="InterPro" id="IPR002110">
    <property type="entry name" value="Ankyrin_rpt"/>
</dbReference>
<comment type="caution">
    <text evidence="4">The sequence shown here is derived from an EMBL/GenBank/DDBJ whole genome shotgun (WGS) entry which is preliminary data.</text>
</comment>
<dbReference type="SUPFAM" id="SSF48403">
    <property type="entry name" value="Ankyrin repeat"/>
    <property type="match status" value="1"/>
</dbReference>
<dbReference type="Proteomes" id="UP001470230">
    <property type="component" value="Unassembled WGS sequence"/>
</dbReference>
<dbReference type="PROSITE" id="PS50297">
    <property type="entry name" value="ANK_REP_REGION"/>
    <property type="match status" value="3"/>
</dbReference>
<evidence type="ECO:0000313" key="5">
    <source>
        <dbReference type="Proteomes" id="UP001470230"/>
    </source>
</evidence>
<keyword evidence="2 3" id="KW-0040">ANK repeat</keyword>
<feature type="repeat" description="ANK" evidence="3">
    <location>
        <begin position="81"/>
        <end position="113"/>
    </location>
</feature>
<proteinExistence type="predicted"/>